<dbReference type="GO" id="GO:0016758">
    <property type="term" value="F:hexosyltransferase activity"/>
    <property type="evidence" value="ECO:0007669"/>
    <property type="project" value="TreeGrafter"/>
</dbReference>
<sequence length="260" mass="29182">MTIQSVQRLGSPIAEPQQKRNILGVDVAPFSWGEAIDVLERRIRERRFTKIGFLNAHAANSASADPHYAAAMRDFMVLPDGVGVDMASRMLYGANFPANLNGTDFVPAFLKALATPAKVGLLGASRGNVEAAAEKLRQMLPQHEIVVVSDGFFSDSEESGILERLRQLRPDVLLVAMGVPRQELWIDRHLTDQHCTLAFAVGALLDFMSGAVPRAPGWIRRFRLEWLFRLILEPSRLWRRYMIGNPVFLVRIVRQRLLGR</sequence>
<dbReference type="KEGG" id="meso:BSQ44_19575"/>
<name>A0A1L3SV73_9HYPH</name>
<keyword evidence="2 3" id="KW-0808">Transferase</keyword>
<dbReference type="RefSeq" id="WP_072606798.1">
    <property type="nucleotide sequence ID" value="NZ_CP018171.1"/>
</dbReference>
<dbReference type="PANTHER" id="PTHR34136:SF1">
    <property type="entry name" value="UDP-N-ACETYL-D-MANNOSAMINURONIC ACID TRANSFERASE"/>
    <property type="match status" value="1"/>
</dbReference>
<dbReference type="InterPro" id="IPR004629">
    <property type="entry name" value="WecG_TagA_CpsF"/>
</dbReference>
<dbReference type="Proteomes" id="UP000182840">
    <property type="component" value="Chromosome"/>
</dbReference>
<dbReference type="PANTHER" id="PTHR34136">
    <property type="match status" value="1"/>
</dbReference>
<dbReference type="NCBIfam" id="TIGR00696">
    <property type="entry name" value="wecG_tagA_cpsF"/>
    <property type="match status" value="1"/>
</dbReference>
<protein>
    <submittedName>
        <fullName evidence="3">Glycosyltransferase</fullName>
    </submittedName>
</protein>
<dbReference type="OrthoDB" id="9771846at2"/>
<dbReference type="EMBL" id="CP018171">
    <property type="protein sequence ID" value="APH73327.1"/>
    <property type="molecule type" value="Genomic_DNA"/>
</dbReference>
<dbReference type="CDD" id="cd06533">
    <property type="entry name" value="Glyco_transf_WecG_TagA"/>
    <property type="match status" value="1"/>
</dbReference>
<dbReference type="Pfam" id="PF03808">
    <property type="entry name" value="Glyco_tran_WecG"/>
    <property type="match status" value="1"/>
</dbReference>
<evidence type="ECO:0000256" key="1">
    <source>
        <dbReference type="ARBA" id="ARBA00022676"/>
    </source>
</evidence>
<keyword evidence="4" id="KW-1185">Reference proteome</keyword>
<evidence type="ECO:0000313" key="4">
    <source>
        <dbReference type="Proteomes" id="UP000182840"/>
    </source>
</evidence>
<organism evidence="3 4">
    <name type="scientific">Aquibium oceanicum</name>
    <dbReference type="NCBI Taxonomy" id="1670800"/>
    <lineage>
        <taxon>Bacteria</taxon>
        <taxon>Pseudomonadati</taxon>
        <taxon>Pseudomonadota</taxon>
        <taxon>Alphaproteobacteria</taxon>
        <taxon>Hyphomicrobiales</taxon>
        <taxon>Phyllobacteriaceae</taxon>
        <taxon>Aquibium</taxon>
    </lineage>
</organism>
<gene>
    <name evidence="3" type="ORF">BSQ44_19575</name>
</gene>
<dbReference type="STRING" id="1670800.BSQ44_19575"/>
<keyword evidence="1" id="KW-0328">Glycosyltransferase</keyword>
<dbReference type="AlphaFoldDB" id="A0A1L3SV73"/>
<evidence type="ECO:0000313" key="3">
    <source>
        <dbReference type="EMBL" id="APH73327.1"/>
    </source>
</evidence>
<reference evidence="4" key="1">
    <citation type="submission" date="2016-11" db="EMBL/GenBank/DDBJ databases">
        <title>Mesorhizobium oceanicum sp. nov., isolated from deep seawater in South China Sea.</title>
        <authorList>
            <person name="Fu G.-Y."/>
        </authorList>
    </citation>
    <scope>NUCLEOTIDE SEQUENCE [LARGE SCALE GENOMIC DNA]</scope>
    <source>
        <strain evidence="4">B7</strain>
    </source>
</reference>
<proteinExistence type="predicted"/>
<evidence type="ECO:0000256" key="2">
    <source>
        <dbReference type="ARBA" id="ARBA00022679"/>
    </source>
</evidence>
<accession>A0A1L3SV73</accession>